<evidence type="ECO:0000313" key="7">
    <source>
        <dbReference type="Proteomes" id="UP000256970"/>
    </source>
</evidence>
<dbReference type="AlphaFoldDB" id="A0A383VEG4"/>
<accession>A0A383VEG4</accession>
<dbReference type="PROSITE" id="PS51257">
    <property type="entry name" value="PROKAR_LIPOPROTEIN"/>
    <property type="match status" value="1"/>
</dbReference>
<dbReference type="EMBL" id="FNXT01000261">
    <property type="protein sequence ID" value="SZX62766.1"/>
    <property type="molecule type" value="Genomic_DNA"/>
</dbReference>
<protein>
    <submittedName>
        <fullName evidence="6">Uncharacterized protein</fullName>
    </submittedName>
</protein>
<reference evidence="6 7" key="1">
    <citation type="submission" date="2016-10" db="EMBL/GenBank/DDBJ databases">
        <authorList>
            <person name="Cai Z."/>
        </authorList>
    </citation>
    <scope>NUCLEOTIDE SEQUENCE [LARGE SCALE GENOMIC DNA]</scope>
</reference>
<feature type="transmembrane region" description="Helical" evidence="5">
    <location>
        <begin position="245"/>
        <end position="269"/>
    </location>
</feature>
<keyword evidence="7" id="KW-1185">Reference proteome</keyword>
<feature type="transmembrane region" description="Helical" evidence="5">
    <location>
        <begin position="36"/>
        <end position="54"/>
    </location>
</feature>
<dbReference type="InterPro" id="IPR007568">
    <property type="entry name" value="RTA1"/>
</dbReference>
<gene>
    <name evidence="6" type="ORF">BQ4739_LOCUS3350</name>
</gene>
<sequence length="342" mass="35968">MFKGEVPDRAAALAAMALWAAVSCGLVALTMRTRTWFMMAAAAAGFMQLAPYALRATLLDQPRPQPNSFITMVALFLISPPLLAATNYLCLGKLISASPAAAPTKLSKMRCSDHDSVTTAAAAAAAVTQGSGFAGLLSSLMGVSVVGQFQQRRRVTLASAVTAAFCIGELAALALQCAGAGLVASGYGDSLRETAATRKVHESGRWLLLAGVCLQLAVFTVFTVLALTVKFGVKFGYAGTGKFTAAFACLFGTIACQYVRQIFRVVVYAQGLKGFLATHERFGVYGFDFAPLLACGLLFCCLHYGWWLAPVAARRATLQQQSVSTSSSRAALVQDASESADI</sequence>
<keyword evidence="4 5" id="KW-0472">Membrane</keyword>
<proteinExistence type="predicted"/>
<keyword evidence="3 5" id="KW-1133">Transmembrane helix</keyword>
<dbReference type="GO" id="GO:0016020">
    <property type="term" value="C:membrane"/>
    <property type="evidence" value="ECO:0007669"/>
    <property type="project" value="UniProtKB-SubCell"/>
</dbReference>
<evidence type="ECO:0000256" key="5">
    <source>
        <dbReference type="SAM" id="Phobius"/>
    </source>
</evidence>
<dbReference type="PANTHER" id="PTHR31465:SF1">
    <property type="entry name" value="PROTEIN RTA1-RELATED"/>
    <property type="match status" value="1"/>
</dbReference>
<dbReference type="PANTHER" id="PTHR31465">
    <property type="entry name" value="PROTEIN RTA1-RELATED"/>
    <property type="match status" value="1"/>
</dbReference>
<feature type="transmembrane region" description="Helical" evidence="5">
    <location>
        <begin position="289"/>
        <end position="309"/>
    </location>
</feature>
<evidence type="ECO:0000256" key="3">
    <source>
        <dbReference type="ARBA" id="ARBA00022989"/>
    </source>
</evidence>
<feature type="transmembrane region" description="Helical" evidence="5">
    <location>
        <begin position="207"/>
        <end position="233"/>
    </location>
</feature>
<keyword evidence="2 5" id="KW-0812">Transmembrane</keyword>
<feature type="transmembrane region" description="Helical" evidence="5">
    <location>
        <begin position="12"/>
        <end position="29"/>
    </location>
</feature>
<evidence type="ECO:0000256" key="4">
    <source>
        <dbReference type="ARBA" id="ARBA00023136"/>
    </source>
</evidence>
<feature type="transmembrane region" description="Helical" evidence="5">
    <location>
        <begin position="69"/>
        <end position="91"/>
    </location>
</feature>
<evidence type="ECO:0000256" key="2">
    <source>
        <dbReference type="ARBA" id="ARBA00022692"/>
    </source>
</evidence>
<comment type="subcellular location">
    <subcellularLocation>
        <location evidence="1">Membrane</location>
        <topology evidence="1">Multi-pass membrane protein</topology>
    </subcellularLocation>
</comment>
<name>A0A383VEG4_TETOB</name>
<dbReference type="Pfam" id="PF04479">
    <property type="entry name" value="RTA1"/>
    <property type="match status" value="2"/>
</dbReference>
<organism evidence="6 7">
    <name type="scientific">Tetradesmus obliquus</name>
    <name type="common">Green alga</name>
    <name type="synonym">Acutodesmus obliquus</name>
    <dbReference type="NCBI Taxonomy" id="3088"/>
    <lineage>
        <taxon>Eukaryota</taxon>
        <taxon>Viridiplantae</taxon>
        <taxon>Chlorophyta</taxon>
        <taxon>core chlorophytes</taxon>
        <taxon>Chlorophyceae</taxon>
        <taxon>CS clade</taxon>
        <taxon>Sphaeropleales</taxon>
        <taxon>Scenedesmaceae</taxon>
        <taxon>Tetradesmus</taxon>
    </lineage>
</organism>
<dbReference type="Proteomes" id="UP000256970">
    <property type="component" value="Unassembled WGS sequence"/>
</dbReference>
<evidence type="ECO:0000256" key="1">
    <source>
        <dbReference type="ARBA" id="ARBA00004141"/>
    </source>
</evidence>
<evidence type="ECO:0000313" key="6">
    <source>
        <dbReference type="EMBL" id="SZX62766.1"/>
    </source>
</evidence>